<name>A0A5N5X1U5_9EURO</name>
<dbReference type="EMBL" id="ML732229">
    <property type="protein sequence ID" value="KAB8073302.1"/>
    <property type="molecule type" value="Genomic_DNA"/>
</dbReference>
<feature type="signal peptide" evidence="1">
    <location>
        <begin position="1"/>
        <end position="18"/>
    </location>
</feature>
<feature type="chain" id="PRO_5024976019" evidence="1">
    <location>
        <begin position="19"/>
        <end position="79"/>
    </location>
</feature>
<protein>
    <submittedName>
        <fullName evidence="2">Uncharacterized protein</fullName>
    </submittedName>
</protein>
<dbReference type="Proteomes" id="UP000326565">
    <property type="component" value="Unassembled WGS sequence"/>
</dbReference>
<dbReference type="OrthoDB" id="4503115at2759"/>
<evidence type="ECO:0000256" key="1">
    <source>
        <dbReference type="SAM" id="SignalP"/>
    </source>
</evidence>
<dbReference type="AlphaFoldDB" id="A0A5N5X1U5"/>
<organism evidence="2 3">
    <name type="scientific">Aspergillus leporis</name>
    <dbReference type="NCBI Taxonomy" id="41062"/>
    <lineage>
        <taxon>Eukaryota</taxon>
        <taxon>Fungi</taxon>
        <taxon>Dikarya</taxon>
        <taxon>Ascomycota</taxon>
        <taxon>Pezizomycotina</taxon>
        <taxon>Eurotiomycetes</taxon>
        <taxon>Eurotiomycetidae</taxon>
        <taxon>Eurotiales</taxon>
        <taxon>Aspergillaceae</taxon>
        <taxon>Aspergillus</taxon>
        <taxon>Aspergillus subgen. Circumdati</taxon>
    </lineage>
</organism>
<proteinExistence type="predicted"/>
<keyword evidence="1" id="KW-0732">Signal</keyword>
<evidence type="ECO:0000313" key="2">
    <source>
        <dbReference type="EMBL" id="KAB8073302.1"/>
    </source>
</evidence>
<gene>
    <name evidence="2" type="ORF">BDV29DRAFT_157694</name>
</gene>
<keyword evidence="3" id="KW-1185">Reference proteome</keyword>
<evidence type="ECO:0000313" key="3">
    <source>
        <dbReference type="Proteomes" id="UP000326565"/>
    </source>
</evidence>
<reference evidence="2 3" key="1">
    <citation type="submission" date="2019-04" db="EMBL/GenBank/DDBJ databases">
        <title>Friends and foes A comparative genomics study of 23 Aspergillus species from section Flavi.</title>
        <authorList>
            <consortium name="DOE Joint Genome Institute"/>
            <person name="Kjaerbolling I."/>
            <person name="Vesth T."/>
            <person name="Frisvad J.C."/>
            <person name="Nybo J.L."/>
            <person name="Theobald S."/>
            <person name="Kildgaard S."/>
            <person name="Isbrandt T."/>
            <person name="Kuo A."/>
            <person name="Sato A."/>
            <person name="Lyhne E.K."/>
            <person name="Kogle M.E."/>
            <person name="Wiebenga A."/>
            <person name="Kun R.S."/>
            <person name="Lubbers R.J."/>
            <person name="Makela M.R."/>
            <person name="Barry K."/>
            <person name="Chovatia M."/>
            <person name="Clum A."/>
            <person name="Daum C."/>
            <person name="Haridas S."/>
            <person name="He G."/>
            <person name="LaButti K."/>
            <person name="Lipzen A."/>
            <person name="Mondo S."/>
            <person name="Riley R."/>
            <person name="Salamov A."/>
            <person name="Simmons B.A."/>
            <person name="Magnuson J.K."/>
            <person name="Henrissat B."/>
            <person name="Mortensen U.H."/>
            <person name="Larsen T.O."/>
            <person name="Devries R.P."/>
            <person name="Grigoriev I.V."/>
            <person name="Machida M."/>
            <person name="Baker S.E."/>
            <person name="Andersen M.R."/>
        </authorList>
    </citation>
    <scope>NUCLEOTIDE SEQUENCE [LARGE SCALE GENOMIC DNA]</scope>
    <source>
        <strain evidence="2 3">CBS 151.66</strain>
    </source>
</reference>
<accession>A0A5N5X1U5</accession>
<sequence>MKLALILAACTTLIAAAAMEPTTFSVTEDISLPQDIFSITSNSDEAALQAPCGGLSPAQCSVLIVAAKWTGNRGRHPVI</sequence>